<organism evidence="2 3">
    <name type="scientific">Elliptochloris bilobata</name>
    <dbReference type="NCBI Taxonomy" id="381761"/>
    <lineage>
        <taxon>Eukaryota</taxon>
        <taxon>Viridiplantae</taxon>
        <taxon>Chlorophyta</taxon>
        <taxon>core chlorophytes</taxon>
        <taxon>Trebouxiophyceae</taxon>
        <taxon>Trebouxiophyceae incertae sedis</taxon>
        <taxon>Elliptochloris clade</taxon>
        <taxon>Elliptochloris</taxon>
    </lineage>
</organism>
<dbReference type="Proteomes" id="UP001445335">
    <property type="component" value="Unassembled WGS sequence"/>
</dbReference>
<accession>A0AAW1RWH6</accession>
<dbReference type="AlphaFoldDB" id="A0AAW1RWH6"/>
<sequence>MMDDEIFQGVSFAAVKEQLLLLGHDLPDHEYYTCGYNALSEASDPTWQSSGWPDAAATLHISARTVLSPLATIKQPGDCRADRRCAAEFPILSRKPGAAESEQPSSGYAGSSAHDPARNRAVLAAAAARPPCIDRVARYQELRRIWDSDPFLRAGGGGANPGAHRPPAGFREAFEAAHAAEAEERAYWARVYAAGGGGGGCGGHWCE</sequence>
<evidence type="ECO:0000313" key="3">
    <source>
        <dbReference type="Proteomes" id="UP001445335"/>
    </source>
</evidence>
<gene>
    <name evidence="2" type="ORF">WJX81_001204</name>
</gene>
<feature type="region of interest" description="Disordered" evidence="1">
    <location>
        <begin position="95"/>
        <end position="114"/>
    </location>
</feature>
<keyword evidence="3" id="KW-1185">Reference proteome</keyword>
<proteinExistence type="predicted"/>
<reference evidence="2 3" key="1">
    <citation type="journal article" date="2024" name="Nat. Commun.">
        <title>Phylogenomics reveals the evolutionary origins of lichenization in chlorophyte algae.</title>
        <authorList>
            <person name="Puginier C."/>
            <person name="Libourel C."/>
            <person name="Otte J."/>
            <person name="Skaloud P."/>
            <person name="Haon M."/>
            <person name="Grisel S."/>
            <person name="Petersen M."/>
            <person name="Berrin J.G."/>
            <person name="Delaux P.M."/>
            <person name="Dal Grande F."/>
            <person name="Keller J."/>
        </authorList>
    </citation>
    <scope>NUCLEOTIDE SEQUENCE [LARGE SCALE GENOMIC DNA]</scope>
    <source>
        <strain evidence="2 3">SAG 245.80</strain>
    </source>
</reference>
<dbReference type="EMBL" id="JALJOU010000018">
    <property type="protein sequence ID" value="KAK9838470.1"/>
    <property type="molecule type" value="Genomic_DNA"/>
</dbReference>
<protein>
    <submittedName>
        <fullName evidence="2">Uncharacterized protein</fullName>
    </submittedName>
</protein>
<comment type="caution">
    <text evidence="2">The sequence shown here is derived from an EMBL/GenBank/DDBJ whole genome shotgun (WGS) entry which is preliminary data.</text>
</comment>
<name>A0AAW1RWH6_9CHLO</name>
<evidence type="ECO:0000256" key="1">
    <source>
        <dbReference type="SAM" id="MobiDB-lite"/>
    </source>
</evidence>
<evidence type="ECO:0000313" key="2">
    <source>
        <dbReference type="EMBL" id="KAK9838470.1"/>
    </source>
</evidence>